<accession>A0A852RN57</accession>
<organism evidence="2 3">
    <name type="scientific">Nocardioides kongjuensis</name>
    <dbReference type="NCBI Taxonomy" id="349522"/>
    <lineage>
        <taxon>Bacteria</taxon>
        <taxon>Bacillati</taxon>
        <taxon>Actinomycetota</taxon>
        <taxon>Actinomycetes</taxon>
        <taxon>Propionibacteriales</taxon>
        <taxon>Nocardioidaceae</taxon>
        <taxon>Nocardioides</taxon>
    </lineage>
</organism>
<dbReference type="InterPro" id="IPR019545">
    <property type="entry name" value="DM13_domain"/>
</dbReference>
<evidence type="ECO:0000313" key="2">
    <source>
        <dbReference type="EMBL" id="NYD29464.1"/>
    </source>
</evidence>
<dbReference type="Pfam" id="PF10517">
    <property type="entry name" value="DM13"/>
    <property type="match status" value="1"/>
</dbReference>
<protein>
    <recommendedName>
        <fullName evidence="1">DM13 domain-containing protein</fullName>
    </recommendedName>
</protein>
<sequence>MSRRRATWLAIAGVLVVVLVAALAVFEPWLLVVDRTADDGDEPAAVVGTATGGIADTAVPSAPGEELTRVVLASAEFIDGEHGTTGRATVYRRSDGSRYLRIEDLATSNGPDLHVWLTDKPSGGSCDGCRDSWGIYDDDAYVRLGELKGNRGSQNYEIPASADLAAMRSVVIWCDRFNVAFGTAPLA</sequence>
<dbReference type="PROSITE" id="PS51549">
    <property type="entry name" value="DM13"/>
    <property type="match status" value="1"/>
</dbReference>
<evidence type="ECO:0000259" key="1">
    <source>
        <dbReference type="PROSITE" id="PS51549"/>
    </source>
</evidence>
<keyword evidence="3" id="KW-1185">Reference proteome</keyword>
<dbReference type="EMBL" id="JACCBF010000001">
    <property type="protein sequence ID" value="NYD29464.1"/>
    <property type="molecule type" value="Genomic_DNA"/>
</dbReference>
<dbReference type="Proteomes" id="UP000582231">
    <property type="component" value="Unassembled WGS sequence"/>
</dbReference>
<feature type="domain" description="DM13" evidence="1">
    <location>
        <begin position="70"/>
        <end position="187"/>
    </location>
</feature>
<name>A0A852RN57_9ACTN</name>
<gene>
    <name evidence="2" type="ORF">BJ958_001010</name>
</gene>
<dbReference type="RefSeq" id="WP_179725835.1">
    <property type="nucleotide sequence ID" value="NZ_BAABEF010000001.1"/>
</dbReference>
<comment type="caution">
    <text evidence="2">The sequence shown here is derived from an EMBL/GenBank/DDBJ whole genome shotgun (WGS) entry which is preliminary data.</text>
</comment>
<proteinExistence type="predicted"/>
<reference evidence="2 3" key="1">
    <citation type="submission" date="2020-07" db="EMBL/GenBank/DDBJ databases">
        <title>Sequencing the genomes of 1000 actinobacteria strains.</title>
        <authorList>
            <person name="Klenk H.-P."/>
        </authorList>
    </citation>
    <scope>NUCLEOTIDE SEQUENCE [LARGE SCALE GENOMIC DNA]</scope>
    <source>
        <strain evidence="2 3">DSM 19082</strain>
    </source>
</reference>
<evidence type="ECO:0000313" key="3">
    <source>
        <dbReference type="Proteomes" id="UP000582231"/>
    </source>
</evidence>
<dbReference type="AlphaFoldDB" id="A0A852RN57"/>